<evidence type="ECO:0000313" key="2">
    <source>
        <dbReference type="EMBL" id="SFG73312.1"/>
    </source>
</evidence>
<proteinExistence type="predicted"/>
<keyword evidence="1" id="KW-0472">Membrane</keyword>
<protein>
    <submittedName>
        <fullName evidence="2">Uncharacterized protein</fullName>
    </submittedName>
</protein>
<evidence type="ECO:0000313" key="3">
    <source>
        <dbReference type="Proteomes" id="UP000199666"/>
    </source>
</evidence>
<gene>
    <name evidence="2" type="ORF">SAMN04489864_10223</name>
</gene>
<accession>A0A1I2U859</accession>
<name>A0A1I2U859_9SPHI</name>
<keyword evidence="3" id="KW-1185">Reference proteome</keyword>
<keyword evidence="1" id="KW-1133">Transmembrane helix</keyword>
<dbReference type="Proteomes" id="UP000199666">
    <property type="component" value="Unassembled WGS sequence"/>
</dbReference>
<reference evidence="2 3" key="1">
    <citation type="submission" date="2016-10" db="EMBL/GenBank/DDBJ databases">
        <authorList>
            <person name="de Groot N.N."/>
        </authorList>
    </citation>
    <scope>NUCLEOTIDE SEQUENCE [LARGE SCALE GENOMIC DNA]</scope>
    <source>
        <strain evidence="2 3">DSM 18684</strain>
    </source>
</reference>
<evidence type="ECO:0000256" key="1">
    <source>
        <dbReference type="SAM" id="Phobius"/>
    </source>
</evidence>
<sequence>MRRFLAILFTVVTLFAIKECVYIFTSTDPDIVVKKTQLSIVAISIIIPLMLFTLWLWSGKRKQTL</sequence>
<organism evidence="2 3">
    <name type="scientific">Pedobacter insulae</name>
    <dbReference type="NCBI Taxonomy" id="414048"/>
    <lineage>
        <taxon>Bacteria</taxon>
        <taxon>Pseudomonadati</taxon>
        <taxon>Bacteroidota</taxon>
        <taxon>Sphingobacteriia</taxon>
        <taxon>Sphingobacteriales</taxon>
        <taxon>Sphingobacteriaceae</taxon>
        <taxon>Pedobacter</taxon>
    </lineage>
</organism>
<keyword evidence="1" id="KW-0812">Transmembrane</keyword>
<feature type="transmembrane region" description="Helical" evidence="1">
    <location>
        <begin position="36"/>
        <end position="57"/>
    </location>
</feature>
<dbReference type="EMBL" id="FOPP01000002">
    <property type="protein sequence ID" value="SFG73312.1"/>
    <property type="molecule type" value="Genomic_DNA"/>
</dbReference>
<dbReference type="STRING" id="414048.SAMN04489864_10223"/>
<dbReference type="AlphaFoldDB" id="A0A1I2U859"/>